<evidence type="ECO:0000256" key="1">
    <source>
        <dbReference type="ARBA" id="ARBA00007274"/>
    </source>
</evidence>
<dbReference type="RefSeq" id="WP_262992359.1">
    <property type="nucleotide sequence ID" value="NZ_JAOTJC010000005.1"/>
</dbReference>
<dbReference type="Pfam" id="PF17836">
    <property type="entry name" value="PglD_N"/>
    <property type="match status" value="1"/>
</dbReference>
<gene>
    <name evidence="5" type="ORF">OCL06_03455</name>
</gene>
<comment type="similarity">
    <text evidence="1">Belongs to the transferase hexapeptide repeat family.</text>
</comment>
<dbReference type="CDD" id="cd03360">
    <property type="entry name" value="LbH_AT_putative"/>
    <property type="match status" value="1"/>
</dbReference>
<dbReference type="Proteomes" id="UP001209257">
    <property type="component" value="Unassembled WGS sequence"/>
</dbReference>
<reference evidence="6" key="1">
    <citation type="submission" date="2023-07" db="EMBL/GenBank/DDBJ databases">
        <title>Study on multiphase classification of strain Alteromonas salexigens isolated from the Yellow Sea.</title>
        <authorList>
            <person name="Sun L."/>
        </authorList>
    </citation>
    <scope>NUCLEOTIDE SEQUENCE [LARGE SCALE GENOMIC DNA]</scope>
    <source>
        <strain evidence="6">ASW11-19</strain>
    </source>
</reference>
<dbReference type="Gene3D" id="3.40.50.20">
    <property type="match status" value="1"/>
</dbReference>
<dbReference type="NCBIfam" id="TIGR03570">
    <property type="entry name" value="NeuD_NnaD"/>
    <property type="match status" value="1"/>
</dbReference>
<dbReference type="InterPro" id="IPR020019">
    <property type="entry name" value="AcTrfase_PglD-like"/>
</dbReference>
<feature type="domain" description="PglD N-terminal" evidence="4">
    <location>
        <begin position="8"/>
        <end position="82"/>
    </location>
</feature>
<dbReference type="Gene3D" id="2.160.10.10">
    <property type="entry name" value="Hexapeptide repeat proteins"/>
    <property type="match status" value="1"/>
</dbReference>
<dbReference type="PANTHER" id="PTHR43300">
    <property type="entry name" value="ACETYLTRANSFERASE"/>
    <property type="match status" value="1"/>
</dbReference>
<dbReference type="SUPFAM" id="SSF51161">
    <property type="entry name" value="Trimeric LpxA-like enzymes"/>
    <property type="match status" value="1"/>
</dbReference>
<dbReference type="PROSITE" id="PS00101">
    <property type="entry name" value="HEXAPEP_TRANSFERASES"/>
    <property type="match status" value="1"/>
</dbReference>
<protein>
    <submittedName>
        <fullName evidence="5">Acetyltransferase</fullName>
    </submittedName>
</protein>
<evidence type="ECO:0000256" key="3">
    <source>
        <dbReference type="ARBA" id="ARBA00022737"/>
    </source>
</evidence>
<comment type="caution">
    <text evidence="5">The sequence shown here is derived from an EMBL/GenBank/DDBJ whole genome shotgun (WGS) entry which is preliminary data.</text>
</comment>
<keyword evidence="3" id="KW-0677">Repeat</keyword>
<keyword evidence="6" id="KW-1185">Reference proteome</keyword>
<dbReference type="InterPro" id="IPR011004">
    <property type="entry name" value="Trimer_LpxA-like_sf"/>
</dbReference>
<evidence type="ECO:0000313" key="6">
    <source>
        <dbReference type="Proteomes" id="UP001209257"/>
    </source>
</evidence>
<organism evidence="5 6">
    <name type="scientific">Alteromonas salexigens</name>
    <dbReference type="NCBI Taxonomy" id="2982530"/>
    <lineage>
        <taxon>Bacteria</taxon>
        <taxon>Pseudomonadati</taxon>
        <taxon>Pseudomonadota</taxon>
        <taxon>Gammaproteobacteria</taxon>
        <taxon>Alteromonadales</taxon>
        <taxon>Alteromonadaceae</taxon>
        <taxon>Alteromonas/Salinimonas group</taxon>
        <taxon>Alteromonas</taxon>
    </lineage>
</organism>
<keyword evidence="2" id="KW-0808">Transferase</keyword>
<dbReference type="InterPro" id="IPR018357">
    <property type="entry name" value="Hexapep_transf_CS"/>
</dbReference>
<evidence type="ECO:0000313" key="5">
    <source>
        <dbReference type="EMBL" id="MCU7553656.1"/>
    </source>
</evidence>
<evidence type="ECO:0000259" key="4">
    <source>
        <dbReference type="Pfam" id="PF17836"/>
    </source>
</evidence>
<dbReference type="EMBL" id="JAOTJC010000005">
    <property type="protein sequence ID" value="MCU7553656.1"/>
    <property type="molecule type" value="Genomic_DNA"/>
</dbReference>
<dbReference type="PANTHER" id="PTHR43300:SF7">
    <property type="entry name" value="UDP-N-ACETYLBACILLOSAMINE N-ACETYLTRANSFERASE"/>
    <property type="match status" value="1"/>
</dbReference>
<proteinExistence type="inferred from homology"/>
<dbReference type="InterPro" id="IPR041561">
    <property type="entry name" value="PglD_N"/>
</dbReference>
<accession>A0ABT2VK62</accession>
<dbReference type="InterPro" id="IPR050179">
    <property type="entry name" value="Trans_hexapeptide_repeat"/>
</dbReference>
<evidence type="ECO:0000256" key="2">
    <source>
        <dbReference type="ARBA" id="ARBA00022679"/>
    </source>
</evidence>
<sequence length="221" mass="22481">MTDTGLFRLVIIGASGHGKVAIDVARACLPGCELMLADDGDCDPEVLGVPVVGNTDTALELISAHTGFFIAIGNNAVRAAVSLRLSRAGARIISLVHPQAIVSTSAQFGDGTLVMPGAIINAEARLAEGVIVNTGATVDHDCQLSRYVHLAPGVNLAGGVCVGEYGFIGIGSQVIQQVRIGAQSIVGAGSTVISDLPDQSTAVGCPAKIIKIKNKKVGVTC</sequence>
<name>A0ABT2VK62_9ALTE</name>